<accession>A0ABP9L872</accession>
<proteinExistence type="predicted"/>
<dbReference type="EMBL" id="BAABKC010000087">
    <property type="protein sequence ID" value="GAA5070850.1"/>
    <property type="molecule type" value="Genomic_DNA"/>
</dbReference>
<dbReference type="Proteomes" id="UP001500124">
    <property type="component" value="Unassembled WGS sequence"/>
</dbReference>
<comment type="caution">
    <text evidence="2">The sequence shown here is derived from an EMBL/GenBank/DDBJ whole genome shotgun (WGS) entry which is preliminary data.</text>
</comment>
<feature type="region of interest" description="Disordered" evidence="1">
    <location>
        <begin position="124"/>
        <end position="180"/>
    </location>
</feature>
<sequence>MKNLGNREFAPAELTALVGGELPSTLPLEGWQALTLHCQVDAIGPSELHPDLVKVELSLPPAAAMAPPSRCRACQGRGLVPDPEDLSGRPKPVLCPECTACTATNVHALMGLARCALPAGHYNSEQRPAPPADEPFSADPGGWHQTAPDREGVRLCWADSAAGSTPHGSPILPASPMTEQ</sequence>
<evidence type="ECO:0000313" key="2">
    <source>
        <dbReference type="EMBL" id="GAA5070850.1"/>
    </source>
</evidence>
<organism evidence="2 3">
    <name type="scientific">Streptomyces similanensis</name>
    <dbReference type="NCBI Taxonomy" id="1274988"/>
    <lineage>
        <taxon>Bacteria</taxon>
        <taxon>Bacillati</taxon>
        <taxon>Actinomycetota</taxon>
        <taxon>Actinomycetes</taxon>
        <taxon>Kitasatosporales</taxon>
        <taxon>Streptomycetaceae</taxon>
        <taxon>Streptomyces</taxon>
    </lineage>
</organism>
<gene>
    <name evidence="2" type="ORF">GCM10023336_56370</name>
</gene>
<evidence type="ECO:0000256" key="1">
    <source>
        <dbReference type="SAM" id="MobiDB-lite"/>
    </source>
</evidence>
<keyword evidence="3" id="KW-1185">Reference proteome</keyword>
<reference evidence="3" key="1">
    <citation type="journal article" date="2019" name="Int. J. Syst. Evol. Microbiol.">
        <title>The Global Catalogue of Microorganisms (GCM) 10K type strain sequencing project: providing services to taxonomists for standard genome sequencing and annotation.</title>
        <authorList>
            <consortium name="The Broad Institute Genomics Platform"/>
            <consortium name="The Broad Institute Genome Sequencing Center for Infectious Disease"/>
            <person name="Wu L."/>
            <person name="Ma J."/>
        </authorList>
    </citation>
    <scope>NUCLEOTIDE SEQUENCE [LARGE SCALE GENOMIC DNA]</scope>
    <source>
        <strain evidence="3">JCM 18410</strain>
    </source>
</reference>
<protein>
    <submittedName>
        <fullName evidence="2">Uncharacterized protein</fullName>
    </submittedName>
</protein>
<dbReference type="RefSeq" id="WP_345670882.1">
    <property type="nucleotide sequence ID" value="NZ_BAABKC010000087.1"/>
</dbReference>
<evidence type="ECO:0000313" key="3">
    <source>
        <dbReference type="Proteomes" id="UP001500124"/>
    </source>
</evidence>
<name>A0ABP9L872_9ACTN</name>